<dbReference type="AlphaFoldDB" id="A0A0D1ZUG7"/>
<keyword evidence="3" id="KW-1185">Reference proteome</keyword>
<proteinExistence type="predicted"/>
<organism evidence="2 3">
    <name type="scientific">Exophiala mesophila</name>
    <name type="common">Black yeast-like fungus</name>
    <dbReference type="NCBI Taxonomy" id="212818"/>
    <lineage>
        <taxon>Eukaryota</taxon>
        <taxon>Fungi</taxon>
        <taxon>Dikarya</taxon>
        <taxon>Ascomycota</taxon>
        <taxon>Pezizomycotina</taxon>
        <taxon>Eurotiomycetes</taxon>
        <taxon>Chaetothyriomycetidae</taxon>
        <taxon>Chaetothyriales</taxon>
        <taxon>Herpotrichiellaceae</taxon>
        <taxon>Exophiala</taxon>
    </lineage>
</organism>
<dbReference type="OrthoDB" id="5415523at2759"/>
<sequence>MSAARNANASATKPTRPNGWTAKHDAFIRGCASNHEDVNSTKILFETEFPNIPVSKAWIQSRMNA</sequence>
<protein>
    <submittedName>
        <fullName evidence="2">Uncharacterized protein</fullName>
    </submittedName>
</protein>
<dbReference type="Proteomes" id="UP000054302">
    <property type="component" value="Unassembled WGS sequence"/>
</dbReference>
<feature type="compositionally biased region" description="Polar residues" evidence="1">
    <location>
        <begin position="1"/>
        <end position="15"/>
    </location>
</feature>
<gene>
    <name evidence="2" type="ORF">PV10_01298</name>
</gene>
<dbReference type="EMBL" id="KN847520">
    <property type="protein sequence ID" value="KIV97564.1"/>
    <property type="molecule type" value="Genomic_DNA"/>
</dbReference>
<dbReference type="VEuPathDB" id="FungiDB:PV10_01298"/>
<evidence type="ECO:0000313" key="3">
    <source>
        <dbReference type="Proteomes" id="UP000054302"/>
    </source>
</evidence>
<reference evidence="2 3" key="1">
    <citation type="submission" date="2015-01" db="EMBL/GenBank/DDBJ databases">
        <title>The Genome Sequence of Exophiala mesophila CBS40295.</title>
        <authorList>
            <consortium name="The Broad Institute Genomics Platform"/>
            <person name="Cuomo C."/>
            <person name="de Hoog S."/>
            <person name="Gorbushina A."/>
            <person name="Stielow B."/>
            <person name="Teixiera M."/>
            <person name="Abouelleil A."/>
            <person name="Chapman S.B."/>
            <person name="Priest M."/>
            <person name="Young S.K."/>
            <person name="Wortman J."/>
            <person name="Nusbaum C."/>
            <person name="Birren B."/>
        </authorList>
    </citation>
    <scope>NUCLEOTIDE SEQUENCE [LARGE SCALE GENOMIC DNA]</scope>
    <source>
        <strain evidence="2 3">CBS 40295</strain>
    </source>
</reference>
<dbReference type="HOGENOM" id="CLU_187034_0_0_1"/>
<name>A0A0D1ZUG7_EXOME</name>
<dbReference type="RefSeq" id="XP_016229138.1">
    <property type="nucleotide sequence ID" value="XM_016365489.1"/>
</dbReference>
<evidence type="ECO:0000256" key="1">
    <source>
        <dbReference type="SAM" id="MobiDB-lite"/>
    </source>
</evidence>
<evidence type="ECO:0000313" key="2">
    <source>
        <dbReference type="EMBL" id="KIV97564.1"/>
    </source>
</evidence>
<accession>A0A0D1ZUG7</accession>
<feature type="region of interest" description="Disordered" evidence="1">
    <location>
        <begin position="1"/>
        <end position="22"/>
    </location>
</feature>
<dbReference type="GeneID" id="27319143"/>